<dbReference type="PANTHER" id="PTHR33223">
    <property type="entry name" value="CCHC-TYPE DOMAIN-CONTAINING PROTEIN"/>
    <property type="match status" value="1"/>
</dbReference>
<dbReference type="Pfam" id="PF03732">
    <property type="entry name" value="Retrotrans_gag"/>
    <property type="match status" value="1"/>
</dbReference>
<comment type="caution">
    <text evidence="2">The sequence shown here is derived from an EMBL/GenBank/DDBJ whole genome shotgun (WGS) entry which is preliminary data.</text>
</comment>
<evidence type="ECO:0000259" key="1">
    <source>
        <dbReference type="Pfam" id="PF03732"/>
    </source>
</evidence>
<dbReference type="OrthoDB" id="1285606at2759"/>
<dbReference type="InterPro" id="IPR005162">
    <property type="entry name" value="Retrotrans_gag_dom"/>
</dbReference>
<keyword evidence="3" id="KW-1185">Reference proteome</keyword>
<organism evidence="2 3">
    <name type="scientific">Cuscuta europaea</name>
    <name type="common">European dodder</name>
    <dbReference type="NCBI Taxonomy" id="41803"/>
    <lineage>
        <taxon>Eukaryota</taxon>
        <taxon>Viridiplantae</taxon>
        <taxon>Streptophyta</taxon>
        <taxon>Embryophyta</taxon>
        <taxon>Tracheophyta</taxon>
        <taxon>Spermatophyta</taxon>
        <taxon>Magnoliopsida</taxon>
        <taxon>eudicotyledons</taxon>
        <taxon>Gunneridae</taxon>
        <taxon>Pentapetalae</taxon>
        <taxon>asterids</taxon>
        <taxon>lamiids</taxon>
        <taxon>Solanales</taxon>
        <taxon>Convolvulaceae</taxon>
        <taxon>Cuscuteae</taxon>
        <taxon>Cuscuta</taxon>
        <taxon>Cuscuta subgen. Cuscuta</taxon>
    </lineage>
</organism>
<dbReference type="Proteomes" id="UP001152484">
    <property type="component" value="Unassembled WGS sequence"/>
</dbReference>
<gene>
    <name evidence="2" type="ORF">CEURO_LOCUS5577</name>
</gene>
<evidence type="ECO:0000313" key="3">
    <source>
        <dbReference type="Proteomes" id="UP001152484"/>
    </source>
</evidence>
<dbReference type="EMBL" id="CAMAPE010000010">
    <property type="protein sequence ID" value="CAH9075769.1"/>
    <property type="molecule type" value="Genomic_DNA"/>
</dbReference>
<feature type="domain" description="Retrotransposon gag" evidence="1">
    <location>
        <begin position="2"/>
        <end position="62"/>
    </location>
</feature>
<dbReference type="PANTHER" id="PTHR33223:SF11">
    <property type="entry name" value="ELEMENT PROTEIN, PUTATIVE-RELATED"/>
    <property type="match status" value="1"/>
</dbReference>
<sequence>MKEFYPPSKASKMKKLIQQFRQHPSESLYESWKRFKDLQIQYPHHNMSMGDLIVSFYEGLHENSKSSIHLQPQLITSLSKIKSRLAPKLQGLSSITSLIFLISLNLVL</sequence>
<protein>
    <recommendedName>
        <fullName evidence="1">Retrotransposon gag domain-containing protein</fullName>
    </recommendedName>
</protein>
<dbReference type="AlphaFoldDB" id="A0A9P1E2I6"/>
<evidence type="ECO:0000313" key="2">
    <source>
        <dbReference type="EMBL" id="CAH9075769.1"/>
    </source>
</evidence>
<reference evidence="2" key="1">
    <citation type="submission" date="2022-07" db="EMBL/GenBank/DDBJ databases">
        <authorList>
            <person name="Macas J."/>
            <person name="Novak P."/>
            <person name="Neumann P."/>
        </authorList>
    </citation>
    <scope>NUCLEOTIDE SEQUENCE</scope>
</reference>
<name>A0A9P1E2I6_CUSEU</name>
<proteinExistence type="predicted"/>
<accession>A0A9P1E2I6</accession>